<feature type="domain" description="RCHY1 zinc-ribbon" evidence="8">
    <location>
        <begin position="57"/>
        <end position="92"/>
    </location>
</feature>
<evidence type="ECO:0000256" key="7">
    <source>
        <dbReference type="ARBA" id="ARBA00023242"/>
    </source>
</evidence>
<organism evidence="9 10">
    <name type="scientific">Vitis vinifera</name>
    <name type="common">Grape</name>
    <dbReference type="NCBI Taxonomy" id="29760"/>
    <lineage>
        <taxon>Eukaryota</taxon>
        <taxon>Viridiplantae</taxon>
        <taxon>Streptophyta</taxon>
        <taxon>Embryophyta</taxon>
        <taxon>Tracheophyta</taxon>
        <taxon>Spermatophyta</taxon>
        <taxon>Magnoliopsida</taxon>
        <taxon>eudicotyledons</taxon>
        <taxon>Gunneridae</taxon>
        <taxon>Pentapetalae</taxon>
        <taxon>rosids</taxon>
        <taxon>Vitales</taxon>
        <taxon>Vitaceae</taxon>
        <taxon>Viteae</taxon>
        <taxon>Vitis</taxon>
    </lineage>
</organism>
<gene>
    <name evidence="9" type="primary">MIEL1_1</name>
    <name evidence="9" type="ORF">CK203_001490</name>
</gene>
<accession>A0A438KM16</accession>
<evidence type="ECO:0000256" key="1">
    <source>
        <dbReference type="ARBA" id="ARBA00004123"/>
    </source>
</evidence>
<dbReference type="GO" id="GO:0008270">
    <property type="term" value="F:zinc ion binding"/>
    <property type="evidence" value="ECO:0007669"/>
    <property type="project" value="UniProtKB-KW"/>
</dbReference>
<evidence type="ECO:0000259" key="8">
    <source>
        <dbReference type="Pfam" id="PF14599"/>
    </source>
</evidence>
<keyword evidence="4" id="KW-0863">Zinc-finger</keyword>
<dbReference type="Proteomes" id="UP000288805">
    <property type="component" value="Unassembled WGS sequence"/>
</dbReference>
<proteinExistence type="predicted"/>
<protein>
    <submittedName>
        <fullName evidence="9">E3 ubiquitin-protein ligase MIEL1</fullName>
    </submittedName>
</protein>
<comment type="subcellular location">
    <subcellularLocation>
        <location evidence="1">Nucleus</location>
    </subcellularLocation>
</comment>
<evidence type="ECO:0000256" key="4">
    <source>
        <dbReference type="ARBA" id="ARBA00022771"/>
    </source>
</evidence>
<evidence type="ECO:0000256" key="5">
    <source>
        <dbReference type="ARBA" id="ARBA00022786"/>
    </source>
</evidence>
<dbReference type="Gene3D" id="2.20.28.10">
    <property type="match status" value="1"/>
</dbReference>
<evidence type="ECO:0000256" key="2">
    <source>
        <dbReference type="ARBA" id="ARBA00004906"/>
    </source>
</evidence>
<comment type="pathway">
    <text evidence="2">Protein modification; protein ubiquitination.</text>
</comment>
<keyword evidence="5" id="KW-0833">Ubl conjugation pathway</keyword>
<dbReference type="Pfam" id="PF14599">
    <property type="entry name" value="zinc_ribbon_6"/>
    <property type="match status" value="1"/>
</dbReference>
<reference evidence="9 10" key="1">
    <citation type="journal article" date="2018" name="PLoS Genet.">
        <title>Population sequencing reveals clonal diversity and ancestral inbreeding in the grapevine cultivar Chardonnay.</title>
        <authorList>
            <person name="Roach M.J."/>
            <person name="Johnson D.L."/>
            <person name="Bohlmann J."/>
            <person name="van Vuuren H.J."/>
            <person name="Jones S.J."/>
            <person name="Pretorius I.S."/>
            <person name="Schmidt S.A."/>
            <person name="Borneman A.R."/>
        </authorList>
    </citation>
    <scope>NUCLEOTIDE SEQUENCE [LARGE SCALE GENOMIC DNA]</scope>
    <source>
        <strain evidence="10">cv. Chardonnay</strain>
        <tissue evidence="9">Leaf</tissue>
    </source>
</reference>
<evidence type="ECO:0000256" key="3">
    <source>
        <dbReference type="ARBA" id="ARBA00022723"/>
    </source>
</evidence>
<dbReference type="FunFam" id="2.20.28.10:FF:000009">
    <property type="entry name" value="RING finger and CHY zinc finger domain-containing protein 1"/>
    <property type="match status" value="1"/>
</dbReference>
<evidence type="ECO:0000313" key="10">
    <source>
        <dbReference type="Proteomes" id="UP000288805"/>
    </source>
</evidence>
<dbReference type="AlphaFoldDB" id="A0A438KM16"/>
<dbReference type="GO" id="GO:0005634">
    <property type="term" value="C:nucleus"/>
    <property type="evidence" value="ECO:0007669"/>
    <property type="project" value="UniProtKB-SubCell"/>
</dbReference>
<evidence type="ECO:0000313" key="9">
    <source>
        <dbReference type="EMBL" id="RVX22227.1"/>
    </source>
</evidence>
<dbReference type="EMBL" id="QGNW01000004">
    <property type="protein sequence ID" value="RVX22227.1"/>
    <property type="molecule type" value="Genomic_DNA"/>
</dbReference>
<sequence length="101" mass="11787">MCILNSYPIHVGLFWKHTLRLKQLSCLRITNTRRIPDTTRFQFLTLSGFETPLKAKSYLQVWILCNDCNDTTEVFYHIIGQKCSHCKSYNTRIVAPPVLPQ</sequence>
<keyword evidence="7" id="KW-0539">Nucleus</keyword>
<keyword evidence="3" id="KW-0479">Metal-binding</keyword>
<evidence type="ECO:0000256" key="6">
    <source>
        <dbReference type="ARBA" id="ARBA00022833"/>
    </source>
</evidence>
<dbReference type="InterPro" id="IPR039512">
    <property type="entry name" value="RCHY1_zinc-ribbon"/>
</dbReference>
<dbReference type="PANTHER" id="PTHR21319:SF20">
    <property type="entry name" value="E3 UBIQUITIN-PROTEIN LIGASE MIEL1"/>
    <property type="match status" value="1"/>
</dbReference>
<comment type="caution">
    <text evidence="9">The sequence shown here is derived from an EMBL/GenBank/DDBJ whole genome shotgun (WGS) entry which is preliminary data.</text>
</comment>
<dbReference type="PANTHER" id="PTHR21319">
    <property type="entry name" value="RING FINGER AND CHY ZINC FINGER DOMAIN-CONTAINING PROTEIN 1"/>
    <property type="match status" value="1"/>
</dbReference>
<keyword evidence="6" id="KW-0862">Zinc</keyword>
<name>A0A438KM16_VITVI</name>